<dbReference type="AlphaFoldDB" id="A0A183MJA5"/>
<feature type="compositionally biased region" description="Polar residues" evidence="1">
    <location>
        <begin position="1"/>
        <end position="20"/>
    </location>
</feature>
<dbReference type="EMBL" id="UZAI01017068">
    <property type="protein sequence ID" value="VDP20051.1"/>
    <property type="molecule type" value="Genomic_DNA"/>
</dbReference>
<dbReference type="Proteomes" id="UP000277204">
    <property type="component" value="Unassembled WGS sequence"/>
</dbReference>
<evidence type="ECO:0000313" key="2">
    <source>
        <dbReference type="EMBL" id="VDP20051.1"/>
    </source>
</evidence>
<organism evidence="2 3">
    <name type="scientific">Schistosoma margrebowiei</name>
    <dbReference type="NCBI Taxonomy" id="48269"/>
    <lineage>
        <taxon>Eukaryota</taxon>
        <taxon>Metazoa</taxon>
        <taxon>Spiralia</taxon>
        <taxon>Lophotrochozoa</taxon>
        <taxon>Platyhelminthes</taxon>
        <taxon>Trematoda</taxon>
        <taxon>Digenea</taxon>
        <taxon>Strigeidida</taxon>
        <taxon>Schistosomatoidea</taxon>
        <taxon>Schistosomatidae</taxon>
        <taxon>Schistosoma</taxon>
    </lineage>
</organism>
<proteinExistence type="predicted"/>
<evidence type="ECO:0000313" key="3">
    <source>
        <dbReference type="Proteomes" id="UP000277204"/>
    </source>
</evidence>
<accession>A0A183MJA5</accession>
<sequence length="44" mass="5154">EEQGSNQYQPNKSRESQGTSRVHRSRQASEEEYQNRQTTKKKGT</sequence>
<protein>
    <submittedName>
        <fullName evidence="2">Uncharacterized protein</fullName>
    </submittedName>
</protein>
<evidence type="ECO:0000256" key="1">
    <source>
        <dbReference type="SAM" id="MobiDB-lite"/>
    </source>
</evidence>
<keyword evidence="3" id="KW-1185">Reference proteome</keyword>
<reference evidence="2 3" key="1">
    <citation type="submission" date="2018-11" db="EMBL/GenBank/DDBJ databases">
        <authorList>
            <consortium name="Pathogen Informatics"/>
        </authorList>
    </citation>
    <scope>NUCLEOTIDE SEQUENCE [LARGE SCALE GENOMIC DNA]</scope>
    <source>
        <strain evidence="2 3">Zambia</strain>
    </source>
</reference>
<gene>
    <name evidence="2" type="ORF">SMRZ_LOCUS16130</name>
</gene>
<feature type="region of interest" description="Disordered" evidence="1">
    <location>
        <begin position="1"/>
        <end position="44"/>
    </location>
</feature>
<name>A0A183MJA5_9TREM</name>
<feature type="non-terminal residue" evidence="2">
    <location>
        <position position="1"/>
    </location>
</feature>